<evidence type="ECO:0000313" key="2">
    <source>
        <dbReference type="Proteomes" id="UP000184394"/>
    </source>
</evidence>
<organism evidence="1 2">
    <name type="scientific">Ruminococcus flavefaciens</name>
    <dbReference type="NCBI Taxonomy" id="1265"/>
    <lineage>
        <taxon>Bacteria</taxon>
        <taxon>Bacillati</taxon>
        <taxon>Bacillota</taxon>
        <taxon>Clostridia</taxon>
        <taxon>Eubacteriales</taxon>
        <taxon>Oscillospiraceae</taxon>
        <taxon>Ruminococcus</taxon>
    </lineage>
</organism>
<reference evidence="1 2" key="1">
    <citation type="submission" date="2016-11" db="EMBL/GenBank/DDBJ databases">
        <authorList>
            <person name="Jaros S."/>
            <person name="Januszkiewicz K."/>
            <person name="Wedrychowicz H."/>
        </authorList>
    </citation>
    <scope>NUCLEOTIDE SEQUENCE [LARGE SCALE GENOMIC DNA]</scope>
    <source>
        <strain evidence="1 2">Y1</strain>
    </source>
</reference>
<accession>A0A1M7J0H0</accession>
<proteinExistence type="predicted"/>
<dbReference type="EMBL" id="FRCT01000005">
    <property type="protein sequence ID" value="SHM46594.1"/>
    <property type="molecule type" value="Genomic_DNA"/>
</dbReference>
<evidence type="ECO:0000313" key="1">
    <source>
        <dbReference type="EMBL" id="SHM46594.1"/>
    </source>
</evidence>
<dbReference type="RefSeq" id="WP_278290721.1">
    <property type="nucleotide sequence ID" value="NZ_FRCT01000005.1"/>
</dbReference>
<dbReference type="Proteomes" id="UP000184394">
    <property type="component" value="Unassembled WGS sequence"/>
</dbReference>
<protein>
    <submittedName>
        <fullName evidence="1">Uncharacterized protein</fullName>
    </submittedName>
</protein>
<name>A0A1M7J0H0_RUMFL</name>
<sequence>MKEEYTTPRIEIVEFDTEDVITTSSKSAKVNDDGSIDLPIINMN</sequence>
<gene>
    <name evidence="1" type="ORF">SAMN04487860_10564</name>
</gene>
<dbReference type="AlphaFoldDB" id="A0A1M7J0H0"/>